<reference evidence="1 2" key="1">
    <citation type="journal article" date="2014" name="Agronomy (Basel)">
        <title>A Draft Genome Sequence for Ensete ventricosum, the Drought-Tolerant Tree Against Hunger.</title>
        <authorList>
            <person name="Harrison J."/>
            <person name="Moore K.A."/>
            <person name="Paszkiewicz K."/>
            <person name="Jones T."/>
            <person name="Grant M."/>
            <person name="Ambacheew D."/>
            <person name="Muzemil S."/>
            <person name="Studholme D.J."/>
        </authorList>
    </citation>
    <scope>NUCLEOTIDE SEQUENCE [LARGE SCALE GENOMIC DNA]</scope>
</reference>
<comment type="caution">
    <text evidence="1">The sequence shown here is derived from an EMBL/GenBank/DDBJ whole genome shotgun (WGS) entry which is preliminary data.</text>
</comment>
<dbReference type="AlphaFoldDB" id="A0A427AY44"/>
<organism evidence="1 2">
    <name type="scientific">Ensete ventricosum</name>
    <name type="common">Abyssinian banana</name>
    <name type="synonym">Musa ensete</name>
    <dbReference type="NCBI Taxonomy" id="4639"/>
    <lineage>
        <taxon>Eukaryota</taxon>
        <taxon>Viridiplantae</taxon>
        <taxon>Streptophyta</taxon>
        <taxon>Embryophyta</taxon>
        <taxon>Tracheophyta</taxon>
        <taxon>Spermatophyta</taxon>
        <taxon>Magnoliopsida</taxon>
        <taxon>Liliopsida</taxon>
        <taxon>Zingiberales</taxon>
        <taxon>Musaceae</taxon>
        <taxon>Ensete</taxon>
    </lineage>
</organism>
<accession>A0A427AY44</accession>
<name>A0A427AY44_ENSVE</name>
<evidence type="ECO:0000313" key="1">
    <source>
        <dbReference type="EMBL" id="RRT81037.1"/>
    </source>
</evidence>
<gene>
    <name evidence="1" type="ORF">B296_00014319</name>
</gene>
<dbReference type="Proteomes" id="UP000287651">
    <property type="component" value="Unassembled WGS sequence"/>
</dbReference>
<evidence type="ECO:0000313" key="2">
    <source>
        <dbReference type="Proteomes" id="UP000287651"/>
    </source>
</evidence>
<dbReference type="EMBL" id="AMZH03001004">
    <property type="protein sequence ID" value="RRT81037.1"/>
    <property type="molecule type" value="Genomic_DNA"/>
</dbReference>
<protein>
    <submittedName>
        <fullName evidence="1">Uncharacterized protein</fullName>
    </submittedName>
</protein>
<sequence length="142" mass="15917">MVPQRQDFCGVINPLLSWRESVDFEMGQGGGECRNKLKYQDKAKGQKPRNFIRPVSWASHQESGGLRVDARGLDQGTKSAVRGVVPFLLRVGGKDDGKDSIIPEATKTIKYLLQLMVKFCSFRAKLLTFRKFDGDEKANHSS</sequence>
<proteinExistence type="predicted"/>